<name>A0A8T2TBM5_CERRI</name>
<keyword evidence="11" id="KW-0456">Lyase</keyword>
<dbReference type="GO" id="GO:0004364">
    <property type="term" value="F:glutathione transferase activity"/>
    <property type="evidence" value="ECO:0007669"/>
    <property type="project" value="TreeGrafter"/>
</dbReference>
<keyword evidence="9 21" id="KW-0472">Membrane</keyword>
<dbReference type="PANTHER" id="PTHR10250:SF26">
    <property type="entry name" value="GLUTATHIONE S-TRANSFERASE 3, MITOCHONDRIAL"/>
    <property type="match status" value="1"/>
</dbReference>
<dbReference type="GO" id="GO:0006629">
    <property type="term" value="P:lipid metabolic process"/>
    <property type="evidence" value="ECO:0007669"/>
    <property type="project" value="UniProtKB-KW"/>
</dbReference>
<evidence type="ECO:0000256" key="13">
    <source>
        <dbReference type="ARBA" id="ARBA00037884"/>
    </source>
</evidence>
<evidence type="ECO:0000256" key="21">
    <source>
        <dbReference type="SAM" id="Phobius"/>
    </source>
</evidence>
<evidence type="ECO:0000313" key="22">
    <source>
        <dbReference type="EMBL" id="KAH7414588.1"/>
    </source>
</evidence>
<keyword evidence="6" id="KW-0560">Oxidoreductase</keyword>
<evidence type="ECO:0000256" key="3">
    <source>
        <dbReference type="ARBA" id="ARBA00022692"/>
    </source>
</evidence>
<evidence type="ECO:0000256" key="4">
    <source>
        <dbReference type="ARBA" id="ARBA00022787"/>
    </source>
</evidence>
<comment type="catalytic activity">
    <reaction evidence="16">
        <text>leukotriene C4 = leukotriene A4 + glutathione</text>
        <dbReference type="Rhea" id="RHEA:17617"/>
        <dbReference type="ChEBI" id="CHEBI:57463"/>
        <dbReference type="ChEBI" id="CHEBI:57925"/>
        <dbReference type="ChEBI" id="CHEBI:57973"/>
        <dbReference type="EC" id="4.4.1.20"/>
    </reaction>
    <physiologicalReaction direction="right-to-left" evidence="16">
        <dbReference type="Rhea" id="RHEA:17619"/>
    </physiologicalReaction>
</comment>
<dbReference type="GO" id="GO:0004464">
    <property type="term" value="F:leukotriene-C4 synthase activity"/>
    <property type="evidence" value="ECO:0007669"/>
    <property type="project" value="UniProtKB-EC"/>
</dbReference>
<keyword evidence="2" id="KW-0808">Transferase</keyword>
<comment type="pathway">
    <text evidence="13">Lipid metabolism; leukotriene C4 biosynthesis.</text>
</comment>
<gene>
    <name evidence="22" type="ORF">KP509_14G000700</name>
</gene>
<dbReference type="EC" id="4.4.1.20" evidence="15"/>
<comment type="subcellular location">
    <subcellularLocation>
        <location evidence="1">Mitochondrion outer membrane</location>
        <topology evidence="1">Multi-pass membrane protein</topology>
    </subcellularLocation>
</comment>
<evidence type="ECO:0000256" key="11">
    <source>
        <dbReference type="ARBA" id="ARBA00023239"/>
    </source>
</evidence>
<dbReference type="PANTHER" id="PTHR10250">
    <property type="entry name" value="MICROSOMAL GLUTATHIONE S-TRANSFERASE"/>
    <property type="match status" value="1"/>
</dbReference>
<evidence type="ECO:0000256" key="10">
    <source>
        <dbReference type="ARBA" id="ARBA00023139"/>
    </source>
</evidence>
<dbReference type="GO" id="GO:0006691">
    <property type="term" value="P:leukotriene metabolic process"/>
    <property type="evidence" value="ECO:0007669"/>
    <property type="project" value="UniProtKB-ARBA"/>
</dbReference>
<comment type="pathway">
    <text evidence="14">Lipid metabolism; arachidonate metabolism.</text>
</comment>
<organism evidence="22 23">
    <name type="scientific">Ceratopteris richardii</name>
    <name type="common">Triangle waterfern</name>
    <dbReference type="NCBI Taxonomy" id="49495"/>
    <lineage>
        <taxon>Eukaryota</taxon>
        <taxon>Viridiplantae</taxon>
        <taxon>Streptophyta</taxon>
        <taxon>Embryophyta</taxon>
        <taxon>Tracheophyta</taxon>
        <taxon>Polypodiopsida</taxon>
        <taxon>Polypodiidae</taxon>
        <taxon>Polypodiales</taxon>
        <taxon>Pteridineae</taxon>
        <taxon>Pteridaceae</taxon>
        <taxon>Parkerioideae</taxon>
        <taxon>Ceratopteris</taxon>
    </lineage>
</organism>
<dbReference type="GO" id="GO:0004602">
    <property type="term" value="F:glutathione peroxidase activity"/>
    <property type="evidence" value="ECO:0007669"/>
    <property type="project" value="TreeGrafter"/>
</dbReference>
<dbReference type="Pfam" id="PF01124">
    <property type="entry name" value="MAPEG"/>
    <property type="match status" value="1"/>
</dbReference>
<dbReference type="Proteomes" id="UP000825935">
    <property type="component" value="Chromosome 14"/>
</dbReference>
<dbReference type="OrthoDB" id="410651at2759"/>
<evidence type="ECO:0000256" key="7">
    <source>
        <dbReference type="ARBA" id="ARBA00023098"/>
    </source>
</evidence>
<keyword evidence="3 21" id="KW-0812">Transmembrane</keyword>
<feature type="transmembrane region" description="Helical" evidence="21">
    <location>
        <begin position="36"/>
        <end position="64"/>
    </location>
</feature>
<keyword evidence="7" id="KW-0443">Lipid metabolism</keyword>
<dbReference type="EMBL" id="CM035419">
    <property type="protein sequence ID" value="KAH7414588.1"/>
    <property type="molecule type" value="Genomic_DNA"/>
</dbReference>
<evidence type="ECO:0000256" key="5">
    <source>
        <dbReference type="ARBA" id="ARBA00022989"/>
    </source>
</evidence>
<dbReference type="InterPro" id="IPR050997">
    <property type="entry name" value="MAPEG"/>
</dbReference>
<evidence type="ECO:0000256" key="1">
    <source>
        <dbReference type="ARBA" id="ARBA00004374"/>
    </source>
</evidence>
<keyword evidence="5 21" id="KW-1133">Transmembrane helix</keyword>
<dbReference type="InterPro" id="IPR023352">
    <property type="entry name" value="MAPEG-like_dom_sf"/>
</dbReference>
<comment type="catalytic activity">
    <reaction evidence="17">
        <text>15-deoxy-Delta(12,14)-prostaglandin J2 + glutathione = 15-deoxy-Delta(12,14)-prostaglandin J2-S-(R)-glutathione</text>
        <dbReference type="Rhea" id="RHEA:75963"/>
        <dbReference type="ChEBI" id="CHEBI:57925"/>
        <dbReference type="ChEBI" id="CHEBI:85236"/>
        <dbReference type="ChEBI" id="CHEBI:194498"/>
    </reaction>
    <physiologicalReaction direction="left-to-right" evidence="17">
        <dbReference type="Rhea" id="RHEA:75964"/>
    </physiologicalReaction>
</comment>
<accession>A0A8T2TBM5</accession>
<dbReference type="SUPFAM" id="SSF161084">
    <property type="entry name" value="MAPEG domain-like"/>
    <property type="match status" value="1"/>
</dbReference>
<keyword evidence="4" id="KW-1000">Mitochondrion outer membrane</keyword>
<dbReference type="GO" id="GO:0005635">
    <property type="term" value="C:nuclear envelope"/>
    <property type="evidence" value="ECO:0007669"/>
    <property type="project" value="TreeGrafter"/>
</dbReference>
<keyword evidence="23" id="KW-1185">Reference proteome</keyword>
<keyword evidence="12" id="KW-0449">Lipoprotein</keyword>
<evidence type="ECO:0000256" key="17">
    <source>
        <dbReference type="ARBA" id="ARBA00051411"/>
    </source>
</evidence>
<evidence type="ECO:0000256" key="2">
    <source>
        <dbReference type="ARBA" id="ARBA00022679"/>
    </source>
</evidence>
<dbReference type="FunFam" id="1.20.120.550:FF:000004">
    <property type="entry name" value="Microsomal glutathione S-transferase 3"/>
    <property type="match status" value="1"/>
</dbReference>
<protein>
    <recommendedName>
        <fullName evidence="18">Glutathione S-transferase 3, mitochondrial</fullName>
        <ecNumber evidence="15">4.4.1.20</ecNumber>
    </recommendedName>
    <alternativeName>
        <fullName evidence="19">Glutathione peroxidase MGST3</fullName>
    </alternativeName>
    <alternativeName>
        <fullName evidence="20">LTC4 synthase MGST3</fullName>
    </alternativeName>
</protein>
<dbReference type="OMA" id="VIFNCIQ"/>
<evidence type="ECO:0000256" key="18">
    <source>
        <dbReference type="ARBA" id="ARBA00069748"/>
    </source>
</evidence>
<proteinExistence type="predicted"/>
<evidence type="ECO:0000256" key="19">
    <source>
        <dbReference type="ARBA" id="ARBA00075145"/>
    </source>
</evidence>
<evidence type="ECO:0000256" key="15">
    <source>
        <dbReference type="ARBA" id="ARBA00039056"/>
    </source>
</evidence>
<evidence type="ECO:0000256" key="14">
    <source>
        <dbReference type="ARBA" id="ARBA00037916"/>
    </source>
</evidence>
<dbReference type="AlphaFoldDB" id="A0A8T2TBM5"/>
<dbReference type="GO" id="GO:0005741">
    <property type="term" value="C:mitochondrial outer membrane"/>
    <property type="evidence" value="ECO:0007669"/>
    <property type="project" value="UniProtKB-SubCell"/>
</dbReference>
<evidence type="ECO:0000256" key="20">
    <source>
        <dbReference type="ARBA" id="ARBA00076908"/>
    </source>
</evidence>
<evidence type="ECO:0000256" key="12">
    <source>
        <dbReference type="ARBA" id="ARBA00023288"/>
    </source>
</evidence>
<comment type="caution">
    <text evidence="22">The sequence shown here is derived from an EMBL/GenBank/DDBJ whole genome shotgun (WGS) entry which is preliminary data.</text>
</comment>
<evidence type="ECO:0000256" key="9">
    <source>
        <dbReference type="ARBA" id="ARBA00023136"/>
    </source>
</evidence>
<sequence length="108" mass="12248">MQRKKCGLKYPKMYEDKEDSVFNCYQRAHQNTLESYPAFIALLLSSGLGYPLTASTFGMIWVVGRVFYSLGYYSGDPRKRMRGMWHMAGLLGLLATTCVFGCRLALSL</sequence>
<keyword evidence="8" id="KW-0496">Mitochondrion</keyword>
<reference evidence="22" key="1">
    <citation type="submission" date="2021-08" db="EMBL/GenBank/DDBJ databases">
        <title>WGS assembly of Ceratopteris richardii.</title>
        <authorList>
            <person name="Marchant D.B."/>
            <person name="Chen G."/>
            <person name="Jenkins J."/>
            <person name="Shu S."/>
            <person name="Leebens-Mack J."/>
            <person name="Grimwood J."/>
            <person name="Schmutz J."/>
            <person name="Soltis P."/>
            <person name="Soltis D."/>
            <person name="Chen Z.-H."/>
        </authorList>
    </citation>
    <scope>NUCLEOTIDE SEQUENCE</scope>
    <source>
        <strain evidence="22">Whitten #5841</strain>
        <tissue evidence="22">Leaf</tissue>
    </source>
</reference>
<feature type="transmembrane region" description="Helical" evidence="21">
    <location>
        <begin position="84"/>
        <end position="106"/>
    </location>
</feature>
<keyword evidence="10" id="KW-0564">Palmitate</keyword>
<dbReference type="Gene3D" id="1.20.120.550">
    <property type="entry name" value="Membrane associated eicosanoid/glutathione metabolism-like domain"/>
    <property type="match status" value="1"/>
</dbReference>
<evidence type="ECO:0000313" key="23">
    <source>
        <dbReference type="Proteomes" id="UP000825935"/>
    </source>
</evidence>
<evidence type="ECO:0000256" key="6">
    <source>
        <dbReference type="ARBA" id="ARBA00023002"/>
    </source>
</evidence>
<dbReference type="InterPro" id="IPR001129">
    <property type="entry name" value="Membr-assoc_MAPEG"/>
</dbReference>
<evidence type="ECO:0000256" key="16">
    <source>
        <dbReference type="ARBA" id="ARBA00049298"/>
    </source>
</evidence>
<evidence type="ECO:0000256" key="8">
    <source>
        <dbReference type="ARBA" id="ARBA00023128"/>
    </source>
</evidence>
<dbReference type="GO" id="GO:0005783">
    <property type="term" value="C:endoplasmic reticulum"/>
    <property type="evidence" value="ECO:0007669"/>
    <property type="project" value="TreeGrafter"/>
</dbReference>